<dbReference type="eggNOG" id="COG1247">
    <property type="taxonomic scope" value="Bacteria"/>
</dbReference>
<proteinExistence type="predicted"/>
<keyword evidence="1 4" id="KW-0808">Transferase</keyword>
<dbReference type="AlphaFoldDB" id="M5PD45"/>
<dbReference type="PANTHER" id="PTHR43072">
    <property type="entry name" value="N-ACETYLTRANSFERASE"/>
    <property type="match status" value="1"/>
</dbReference>
<dbReference type="InterPro" id="IPR000182">
    <property type="entry name" value="GNAT_dom"/>
</dbReference>
<gene>
    <name evidence="4" type="ORF">BSONL12_17119</name>
</gene>
<dbReference type="Pfam" id="PF00583">
    <property type="entry name" value="Acetyltransf_1"/>
    <property type="match status" value="1"/>
</dbReference>
<dbReference type="InterPro" id="IPR016181">
    <property type="entry name" value="Acyl_CoA_acyltransferase"/>
</dbReference>
<accession>M5PD45</accession>
<protein>
    <submittedName>
        <fullName evidence="4">Acetyltransferase YwnH</fullName>
    </submittedName>
</protein>
<dbReference type="CDD" id="cd04301">
    <property type="entry name" value="NAT_SF"/>
    <property type="match status" value="1"/>
</dbReference>
<dbReference type="PANTHER" id="PTHR43072:SF23">
    <property type="entry name" value="UPF0039 PROTEIN C11D3.02C"/>
    <property type="match status" value="1"/>
</dbReference>
<keyword evidence="2" id="KW-0012">Acyltransferase</keyword>
<evidence type="ECO:0000313" key="4">
    <source>
        <dbReference type="EMBL" id="EME73462.1"/>
    </source>
</evidence>
<dbReference type="PROSITE" id="PS51186">
    <property type="entry name" value="GNAT"/>
    <property type="match status" value="1"/>
</dbReference>
<evidence type="ECO:0000256" key="2">
    <source>
        <dbReference type="ARBA" id="ARBA00023315"/>
    </source>
</evidence>
<comment type="caution">
    <text evidence="4">The sequence shown here is derived from an EMBL/GenBank/DDBJ whole genome shotgun (WGS) entry which is preliminary data.</text>
</comment>
<sequence>MPKKQRQQLFFAPIKSNRKGQNKIMKLRIAKQDDLQTVVDIYNSTISSRMVTADTEPVTAEDKLDWFLHHTESRPLYIVENEAQECIGWISFESFYGRPAYAKTAEVSIYLHKAHRGKGAGSAVLKKALNAASGLGIRSLMAFIFAHNEPSIRLFQKFGFSEWGHFPGIAEMDGHRYDLKILGKELKEGETF</sequence>
<dbReference type="EMBL" id="AOFM01000009">
    <property type="protein sequence ID" value="EME73462.1"/>
    <property type="molecule type" value="Genomic_DNA"/>
</dbReference>
<evidence type="ECO:0000256" key="1">
    <source>
        <dbReference type="ARBA" id="ARBA00022679"/>
    </source>
</evidence>
<evidence type="ECO:0000259" key="3">
    <source>
        <dbReference type="PROSITE" id="PS51186"/>
    </source>
</evidence>
<dbReference type="Proteomes" id="UP000011907">
    <property type="component" value="Unassembled WGS sequence"/>
</dbReference>
<name>M5PD45_9BACI</name>
<dbReference type="GO" id="GO:0016747">
    <property type="term" value="F:acyltransferase activity, transferring groups other than amino-acyl groups"/>
    <property type="evidence" value="ECO:0007669"/>
    <property type="project" value="InterPro"/>
</dbReference>
<feature type="domain" description="N-acetyltransferase" evidence="3">
    <location>
        <begin position="25"/>
        <end position="183"/>
    </location>
</feature>
<dbReference type="SUPFAM" id="SSF55729">
    <property type="entry name" value="Acyl-CoA N-acyltransferases (Nat)"/>
    <property type="match status" value="1"/>
</dbReference>
<evidence type="ECO:0000313" key="5">
    <source>
        <dbReference type="Proteomes" id="UP000011907"/>
    </source>
</evidence>
<organism evidence="4 5">
    <name type="scientific">Bacillus sonorensis L12</name>
    <dbReference type="NCBI Taxonomy" id="1274524"/>
    <lineage>
        <taxon>Bacteria</taxon>
        <taxon>Bacillati</taxon>
        <taxon>Bacillota</taxon>
        <taxon>Bacilli</taxon>
        <taxon>Bacillales</taxon>
        <taxon>Bacillaceae</taxon>
        <taxon>Bacillus</taxon>
    </lineage>
</organism>
<dbReference type="Gene3D" id="3.40.630.30">
    <property type="match status" value="1"/>
</dbReference>
<reference evidence="4 5" key="1">
    <citation type="journal article" date="2013" name="Genome Announc.">
        <title>Draft Whole-Genome Sequence of Bacillus sonorensis Strain L12, a Source of Nonribosomal Lipopeptides.</title>
        <authorList>
            <person name="Adimpong D.B."/>
            <person name="Sorensen K.I."/>
            <person name="Nielsen D.S."/>
            <person name="Thorsen L."/>
            <person name="Rasmussen T.B."/>
            <person name="Derkx P.M."/>
            <person name="Jespersen L."/>
        </authorList>
    </citation>
    <scope>NUCLEOTIDE SEQUENCE [LARGE SCALE GENOMIC DNA]</scope>
    <source>
        <strain evidence="4 5">L12</strain>
    </source>
</reference>
<dbReference type="PATRIC" id="fig|1274524.3.peg.3696"/>